<dbReference type="EMBL" id="PEZG01000040">
    <property type="protein sequence ID" value="PIS15790.1"/>
    <property type="molecule type" value="Genomic_DNA"/>
</dbReference>
<feature type="compositionally biased region" description="Gly residues" evidence="1">
    <location>
        <begin position="556"/>
        <end position="573"/>
    </location>
</feature>
<dbReference type="AlphaFoldDB" id="A0A2H0WT01"/>
<feature type="transmembrane region" description="Helical" evidence="2">
    <location>
        <begin position="248"/>
        <end position="271"/>
    </location>
</feature>
<keyword evidence="2" id="KW-0812">Transmembrane</keyword>
<evidence type="ECO:0000256" key="1">
    <source>
        <dbReference type="SAM" id="MobiDB-lite"/>
    </source>
</evidence>
<keyword evidence="2" id="KW-0472">Membrane</keyword>
<name>A0A2H0WT01_9BACT</name>
<feature type="transmembrane region" description="Helical" evidence="2">
    <location>
        <begin position="417"/>
        <end position="440"/>
    </location>
</feature>
<feature type="region of interest" description="Disordered" evidence="1">
    <location>
        <begin position="548"/>
        <end position="573"/>
    </location>
</feature>
<keyword evidence="2" id="KW-1133">Transmembrane helix</keyword>
<sequence>MRYDIHHMKKRILLILFSSFLLIVSKDVVHAQTSEGERIRSFGSDIAIHKDGTIEVKETIQYDFSTLQKHGIYRQIPTVKKNKDGKRYRLDLKISSVTDEDGVAYAYTKSTVGDDIKIRIGDANKTISGEHTYVITYKVGGALTYYSDHDEFYWNVNGTDWTVPVNSIEAAVTLPELTSQGSLNGTCFTGVSGSTASECSIQKENGKITVSATRTLGVRENITIVFGFPKGIVAQLEPKEIVSFFDTFIGKILTFAFFLIIILWFFLYPLWIPVKWYLKGRDPAPLSGGGEVRAWFDPPKTKKGRDLTPVETGSLIDEQVDARDISAMIVNLAQRGYFKIVEKKKDDFYFVKTKDPSDAKLLAFEKKLLEDLFDNNAEVRLKDKKMYSTMEDIKKTIYTDLVAERFFPENPQSIRTFYTVIGAFALFTFNFPLAFSAFIFGRNMVRKTEFGVESANIAKSLKNFLSSQERQLEFQAKNQMMFEKLLPFAVAFGVEKIWAERFKDIHLTPPEWYQGYDTATFNSILLTNHLNNSLNSFRSAYTPTTTSSSSGFSSGFSGGSSGGGGGGGGGGSW</sequence>
<organism evidence="5 6">
    <name type="scientific">Candidatus Roizmanbacteria bacterium CG09_land_8_20_14_0_10_41_9</name>
    <dbReference type="NCBI Taxonomy" id="1974850"/>
    <lineage>
        <taxon>Bacteria</taxon>
        <taxon>Candidatus Roizmaniibacteriota</taxon>
    </lineage>
</organism>
<comment type="caution">
    <text evidence="5">The sequence shown here is derived from an EMBL/GenBank/DDBJ whole genome shotgun (WGS) entry which is preliminary data.</text>
</comment>
<proteinExistence type="predicted"/>
<feature type="domain" description="Predicted membrane protein YciQ-like C-terminal" evidence="4">
    <location>
        <begin position="295"/>
        <end position="502"/>
    </location>
</feature>
<evidence type="ECO:0000313" key="5">
    <source>
        <dbReference type="EMBL" id="PIS15790.1"/>
    </source>
</evidence>
<evidence type="ECO:0000256" key="2">
    <source>
        <dbReference type="SAM" id="Phobius"/>
    </source>
</evidence>
<dbReference type="Pfam" id="PF20990">
    <property type="entry name" value="DUF2207_C"/>
    <property type="match status" value="1"/>
</dbReference>
<evidence type="ECO:0000259" key="4">
    <source>
        <dbReference type="Pfam" id="PF20990"/>
    </source>
</evidence>
<evidence type="ECO:0008006" key="7">
    <source>
        <dbReference type="Google" id="ProtNLM"/>
    </source>
</evidence>
<dbReference type="InterPro" id="IPR048389">
    <property type="entry name" value="YciQ-like_C"/>
</dbReference>
<protein>
    <recommendedName>
        <fullName evidence="7">DUF2207 domain-containing protein</fullName>
    </recommendedName>
</protein>
<gene>
    <name evidence="5" type="ORF">COT62_01825</name>
</gene>
<dbReference type="InterPro" id="IPR018702">
    <property type="entry name" value="DUF2207"/>
</dbReference>
<evidence type="ECO:0000259" key="3">
    <source>
        <dbReference type="Pfam" id="PF09972"/>
    </source>
</evidence>
<evidence type="ECO:0000313" key="6">
    <source>
        <dbReference type="Proteomes" id="UP000231198"/>
    </source>
</evidence>
<feature type="domain" description="DUF2207" evidence="3">
    <location>
        <begin position="38"/>
        <end position="228"/>
    </location>
</feature>
<reference evidence="6" key="1">
    <citation type="submission" date="2017-09" db="EMBL/GenBank/DDBJ databases">
        <title>Depth-based differentiation of microbial function through sediment-hosted aquifers and enrichment of novel symbionts in the deep terrestrial subsurface.</title>
        <authorList>
            <person name="Probst A.J."/>
            <person name="Ladd B."/>
            <person name="Jarett J.K."/>
            <person name="Geller-Mcgrath D.E."/>
            <person name="Sieber C.M.K."/>
            <person name="Emerson J.B."/>
            <person name="Anantharaman K."/>
            <person name="Thomas B.C."/>
            <person name="Malmstrom R."/>
            <person name="Stieglmeier M."/>
            <person name="Klingl A."/>
            <person name="Woyke T."/>
            <person name="Ryan C.M."/>
            <person name="Banfield J.F."/>
        </authorList>
    </citation>
    <scope>NUCLEOTIDE SEQUENCE [LARGE SCALE GENOMIC DNA]</scope>
</reference>
<dbReference type="Pfam" id="PF09972">
    <property type="entry name" value="DUF2207"/>
    <property type="match status" value="1"/>
</dbReference>
<dbReference type="Proteomes" id="UP000231198">
    <property type="component" value="Unassembled WGS sequence"/>
</dbReference>
<accession>A0A2H0WT01</accession>